<dbReference type="InterPro" id="IPR043458">
    <property type="entry name" value="GPR158/179"/>
</dbReference>
<sequence length="90" mass="10101">MPRVVTAFLHTGDSSTLEHVNCSRRYELSSLRGGAHAASHSSLHGVLDTMAHATNFLNMLLQSNTSREQHLRRDIQWYHALVTSMLGRES</sequence>
<evidence type="ECO:0000313" key="8">
    <source>
        <dbReference type="EMBL" id="RXN37016.1"/>
    </source>
</evidence>
<keyword evidence="3" id="KW-0472">Membrane</keyword>
<accession>A0A498NZ81</accession>
<evidence type="ECO:0000256" key="5">
    <source>
        <dbReference type="ARBA" id="ARBA00023170"/>
    </source>
</evidence>
<dbReference type="Proteomes" id="UP000290572">
    <property type="component" value="Unassembled WGS sequence"/>
</dbReference>
<comment type="caution">
    <text evidence="8">The sequence shown here is derived from an EMBL/GenBank/DDBJ whole genome shotgun (WGS) entry which is preliminary data.</text>
</comment>
<comment type="subcellular location">
    <subcellularLocation>
        <location evidence="1">Cell membrane</location>
        <topology evidence="1">Multi-pass membrane protein</topology>
    </subcellularLocation>
</comment>
<evidence type="ECO:0000256" key="1">
    <source>
        <dbReference type="ARBA" id="ARBA00004651"/>
    </source>
</evidence>
<dbReference type="EMBL" id="QBIY01006546">
    <property type="protein sequence ID" value="RXN37016.1"/>
    <property type="molecule type" value="Genomic_DNA"/>
</dbReference>
<gene>
    <name evidence="8" type="ORF">ROHU_002436</name>
</gene>
<evidence type="ECO:0000313" key="9">
    <source>
        <dbReference type="Proteomes" id="UP000290572"/>
    </source>
</evidence>
<name>A0A498NZ81_LABRO</name>
<keyword evidence="6" id="KW-0325">Glycoprotein</keyword>
<evidence type="ECO:0000256" key="6">
    <source>
        <dbReference type="ARBA" id="ARBA00023180"/>
    </source>
</evidence>
<dbReference type="GO" id="GO:0004930">
    <property type="term" value="F:G protein-coupled receptor activity"/>
    <property type="evidence" value="ECO:0007669"/>
    <property type="project" value="UniProtKB-KW"/>
</dbReference>
<dbReference type="AlphaFoldDB" id="A0A498NZ81"/>
<keyword evidence="9" id="KW-1185">Reference proteome</keyword>
<reference evidence="8 9" key="1">
    <citation type="submission" date="2018-03" db="EMBL/GenBank/DDBJ databases">
        <title>Draft genome sequence of Rohu Carp (Labeo rohita).</title>
        <authorList>
            <person name="Das P."/>
            <person name="Kushwaha B."/>
            <person name="Joshi C.G."/>
            <person name="Kumar D."/>
            <person name="Nagpure N.S."/>
            <person name="Sahoo L."/>
            <person name="Das S.P."/>
            <person name="Bit A."/>
            <person name="Patnaik S."/>
            <person name="Meher P.K."/>
            <person name="Jayasankar P."/>
            <person name="Koringa P.G."/>
            <person name="Patel N.V."/>
            <person name="Hinsu A.T."/>
            <person name="Kumar R."/>
            <person name="Pandey M."/>
            <person name="Agarwal S."/>
            <person name="Srivastava S."/>
            <person name="Singh M."/>
            <person name="Iquebal M.A."/>
            <person name="Jaiswal S."/>
            <person name="Angadi U.B."/>
            <person name="Kumar N."/>
            <person name="Raza M."/>
            <person name="Shah T.M."/>
            <person name="Rai A."/>
            <person name="Jena J.K."/>
        </authorList>
    </citation>
    <scope>NUCLEOTIDE SEQUENCE [LARGE SCALE GENOMIC DNA]</scope>
    <source>
        <strain evidence="8">DASCIFA01</strain>
        <tissue evidence="8">Testis</tissue>
    </source>
</reference>
<dbReference type="PANTHER" id="PTHR32546:SF27">
    <property type="entry name" value="G PROTEIN-COUPLED RECEPTOR 158B"/>
    <property type="match status" value="1"/>
</dbReference>
<evidence type="ECO:0000256" key="2">
    <source>
        <dbReference type="ARBA" id="ARBA00007242"/>
    </source>
</evidence>
<keyword evidence="7" id="KW-0807">Transducer</keyword>
<evidence type="ECO:0000256" key="4">
    <source>
        <dbReference type="ARBA" id="ARBA00023040"/>
    </source>
</evidence>
<evidence type="ECO:0000256" key="3">
    <source>
        <dbReference type="ARBA" id="ARBA00022475"/>
    </source>
</evidence>
<dbReference type="STRING" id="84645.A0A498NZ81"/>
<evidence type="ECO:0000256" key="7">
    <source>
        <dbReference type="ARBA" id="ARBA00023224"/>
    </source>
</evidence>
<keyword evidence="4" id="KW-0297">G-protein coupled receptor</keyword>
<comment type="similarity">
    <text evidence="2">Belongs to the G-protein coupled receptor 3 family.</text>
</comment>
<protein>
    <submittedName>
        <fullName evidence="8">Putative G-protein coupled receptor 158</fullName>
    </submittedName>
</protein>
<dbReference type="PANTHER" id="PTHR32546">
    <property type="entry name" value="G-PROTEIN COUPLED RECEPTOR 158-RELATED"/>
    <property type="match status" value="1"/>
</dbReference>
<proteinExistence type="inferred from homology"/>
<dbReference type="GO" id="GO:0005886">
    <property type="term" value="C:plasma membrane"/>
    <property type="evidence" value="ECO:0007669"/>
    <property type="project" value="UniProtKB-SubCell"/>
</dbReference>
<keyword evidence="3" id="KW-1003">Cell membrane</keyword>
<keyword evidence="5 8" id="KW-0675">Receptor</keyword>
<organism evidence="8 9">
    <name type="scientific">Labeo rohita</name>
    <name type="common">Indian major carp</name>
    <name type="synonym">Cyprinus rohita</name>
    <dbReference type="NCBI Taxonomy" id="84645"/>
    <lineage>
        <taxon>Eukaryota</taxon>
        <taxon>Metazoa</taxon>
        <taxon>Chordata</taxon>
        <taxon>Craniata</taxon>
        <taxon>Vertebrata</taxon>
        <taxon>Euteleostomi</taxon>
        <taxon>Actinopterygii</taxon>
        <taxon>Neopterygii</taxon>
        <taxon>Teleostei</taxon>
        <taxon>Ostariophysi</taxon>
        <taxon>Cypriniformes</taxon>
        <taxon>Cyprinidae</taxon>
        <taxon>Labeoninae</taxon>
        <taxon>Labeonini</taxon>
        <taxon>Labeo</taxon>
    </lineage>
</organism>